<dbReference type="InterPro" id="IPR016135">
    <property type="entry name" value="UBQ-conjugating_enzyme/RWD"/>
</dbReference>
<dbReference type="PROSITE" id="PS50127">
    <property type="entry name" value="UBC_2"/>
    <property type="match status" value="1"/>
</dbReference>
<evidence type="ECO:0000256" key="4">
    <source>
        <dbReference type="RuleBase" id="RU362109"/>
    </source>
</evidence>
<dbReference type="PROSITE" id="PS00183">
    <property type="entry name" value="UBC_1"/>
    <property type="match status" value="1"/>
</dbReference>
<comment type="similarity">
    <text evidence="4">Belongs to the ubiquitin-conjugating enzyme family.</text>
</comment>
<proteinExistence type="inferred from homology"/>
<dbReference type="SMART" id="SM00212">
    <property type="entry name" value="UBCc"/>
    <property type="match status" value="1"/>
</dbReference>
<dbReference type="SUPFAM" id="SSF54495">
    <property type="entry name" value="UBC-like"/>
    <property type="match status" value="1"/>
</dbReference>
<organism evidence="6">
    <name type="scientific">Myxobolus squamalis</name>
    <name type="common">Myxosporean</name>
    <dbReference type="NCBI Taxonomy" id="59785"/>
    <lineage>
        <taxon>Eukaryota</taxon>
        <taxon>Metazoa</taxon>
        <taxon>Cnidaria</taxon>
        <taxon>Myxozoa</taxon>
        <taxon>Myxosporea</taxon>
        <taxon>Bivalvulida</taxon>
        <taxon>Platysporina</taxon>
        <taxon>Myxobolidae</taxon>
        <taxon>Myxobolus</taxon>
    </lineage>
</organism>
<accession>A0A6B2G096</accession>
<dbReference type="EMBL" id="GHBR01001891">
    <property type="protein sequence ID" value="NDJ96942.1"/>
    <property type="molecule type" value="Transcribed_RNA"/>
</dbReference>
<dbReference type="CDD" id="cd23791">
    <property type="entry name" value="UBCc_UBE2C"/>
    <property type="match status" value="1"/>
</dbReference>
<feature type="active site" description="Glycyl thioester intermediate" evidence="3">
    <location>
        <position position="113"/>
    </location>
</feature>
<dbReference type="AlphaFoldDB" id="A0A6B2G096"/>
<keyword evidence="4" id="KW-0547">Nucleotide-binding</keyword>
<evidence type="ECO:0000256" key="1">
    <source>
        <dbReference type="ARBA" id="ARBA00022679"/>
    </source>
</evidence>
<feature type="domain" description="UBC core" evidence="5">
    <location>
        <begin position="29"/>
        <end position="183"/>
    </location>
</feature>
<evidence type="ECO:0000256" key="2">
    <source>
        <dbReference type="ARBA" id="ARBA00022786"/>
    </source>
</evidence>
<reference evidence="6" key="1">
    <citation type="submission" date="2018-11" db="EMBL/GenBank/DDBJ databases">
        <title>Myxobolus squamalis genome and transcriptome.</title>
        <authorList>
            <person name="Yahalomi D."/>
            <person name="Atkinson S.D."/>
            <person name="Neuhof M."/>
            <person name="Chang E.S."/>
            <person name="Philippe H."/>
            <person name="Cartwright P."/>
            <person name="Bartholomew J.L."/>
            <person name="Huchon D."/>
        </authorList>
    </citation>
    <scope>NUCLEOTIDE SEQUENCE</scope>
    <source>
        <strain evidence="6">71B08</strain>
        <tissue evidence="6">Whole</tissue>
    </source>
</reference>
<sequence>MNHPRSSDILSPSKNKINKAAGHHAGVPSATQRLQQELLKLMNSRNSTISAFPEGENLLKWIATIEGPKDTPYDGLKFRLSFTFPDKYPYSPPLVKFITPCYHPNVDSHGNICLDILKEEWSALYEVRTILISIQSLLAEPNISSPLNNEAAKLWADGPGIFNNYNSVAFLKMLREKYEKDVRPMFDRI</sequence>
<name>A0A6B2G096_MYXSQ</name>
<dbReference type="InterPro" id="IPR000608">
    <property type="entry name" value="UBC"/>
</dbReference>
<dbReference type="InterPro" id="IPR050113">
    <property type="entry name" value="Ub_conjugating_enzyme"/>
</dbReference>
<dbReference type="GO" id="GO:0005524">
    <property type="term" value="F:ATP binding"/>
    <property type="evidence" value="ECO:0007669"/>
    <property type="project" value="UniProtKB-UniRule"/>
</dbReference>
<dbReference type="Pfam" id="PF00179">
    <property type="entry name" value="UQ_con"/>
    <property type="match status" value="1"/>
</dbReference>
<dbReference type="Gene3D" id="3.10.110.10">
    <property type="entry name" value="Ubiquitin Conjugating Enzyme"/>
    <property type="match status" value="1"/>
</dbReference>
<keyword evidence="2 4" id="KW-0833">Ubl conjugation pathway</keyword>
<protein>
    <submittedName>
        <fullName evidence="6">Ubiquitin-conjugating enzyme E2 C (Trinotate prediction)</fullName>
    </submittedName>
</protein>
<evidence type="ECO:0000313" key="6">
    <source>
        <dbReference type="EMBL" id="NDJ96942.1"/>
    </source>
</evidence>
<dbReference type="GO" id="GO:0016740">
    <property type="term" value="F:transferase activity"/>
    <property type="evidence" value="ECO:0007669"/>
    <property type="project" value="UniProtKB-KW"/>
</dbReference>
<keyword evidence="1" id="KW-0808">Transferase</keyword>
<dbReference type="InterPro" id="IPR023313">
    <property type="entry name" value="UBQ-conjugating_AS"/>
</dbReference>
<keyword evidence="4" id="KW-0067">ATP-binding</keyword>
<dbReference type="PANTHER" id="PTHR24067">
    <property type="entry name" value="UBIQUITIN-CONJUGATING ENZYME E2"/>
    <property type="match status" value="1"/>
</dbReference>
<evidence type="ECO:0000256" key="3">
    <source>
        <dbReference type="PROSITE-ProRule" id="PRU10133"/>
    </source>
</evidence>
<evidence type="ECO:0000259" key="5">
    <source>
        <dbReference type="PROSITE" id="PS50127"/>
    </source>
</evidence>